<evidence type="ECO:0000313" key="2">
    <source>
        <dbReference type="Proteomes" id="UP000004949"/>
    </source>
</evidence>
<protein>
    <submittedName>
        <fullName evidence="1">Uncharacterized protein</fullName>
    </submittedName>
</protein>
<sequence>MCLFNPLGRVRHDASVCRGMRWTDPAGEGRVMALKRPTAGPEMI</sequence>
<dbReference type="EMBL" id="AGQV01000013">
    <property type="protein sequence ID" value="EHH67102.1"/>
    <property type="molecule type" value="Genomic_DNA"/>
</dbReference>
<gene>
    <name evidence="1" type="ORF">GMO_27220</name>
</gene>
<dbReference type="Proteomes" id="UP000004949">
    <property type="component" value="Unassembled WGS sequence"/>
</dbReference>
<keyword evidence="2" id="KW-1185">Reference proteome</keyword>
<dbReference type="PATRIC" id="fig|1088869.3.peg.2715"/>
<comment type="caution">
    <text evidence="1">The sequence shown here is derived from an EMBL/GenBank/DDBJ whole genome shotgun (WGS) entry which is preliminary data.</text>
</comment>
<proteinExistence type="predicted"/>
<organism evidence="1 2">
    <name type="scientific">Gluconobacter morbifer G707</name>
    <dbReference type="NCBI Taxonomy" id="1088869"/>
    <lineage>
        <taxon>Bacteria</taxon>
        <taxon>Pseudomonadati</taxon>
        <taxon>Pseudomonadota</taxon>
        <taxon>Alphaproteobacteria</taxon>
        <taxon>Acetobacterales</taxon>
        <taxon>Acetobacteraceae</taxon>
        <taxon>Gluconobacter</taxon>
    </lineage>
</organism>
<name>G6XMK4_9PROT</name>
<dbReference type="STRING" id="1088869.GMO_27220"/>
<accession>G6XMK4</accession>
<dbReference type="AlphaFoldDB" id="G6XMK4"/>
<evidence type="ECO:0000313" key="1">
    <source>
        <dbReference type="EMBL" id="EHH67102.1"/>
    </source>
</evidence>
<reference evidence="1 2" key="1">
    <citation type="submission" date="2011-10" db="EMBL/GenBank/DDBJ databases">
        <title>Genome sequence of Gluconobacter morbifer G707, isolated from Drosophila gut.</title>
        <authorList>
            <person name="Lee W.-J."/>
            <person name="Kim E.-K."/>
        </authorList>
    </citation>
    <scope>NUCLEOTIDE SEQUENCE [LARGE SCALE GENOMIC DNA]</scope>
    <source>
        <strain evidence="1 2">G707</strain>
    </source>
</reference>